<evidence type="ECO:0000313" key="2">
    <source>
        <dbReference type="EMBL" id="KIM60117.1"/>
    </source>
</evidence>
<feature type="compositionally biased region" description="Basic and acidic residues" evidence="1">
    <location>
        <begin position="21"/>
        <end position="30"/>
    </location>
</feature>
<gene>
    <name evidence="2" type="ORF">SCLCIDRAFT_970971</name>
</gene>
<name>A0A0C3A5Y6_9AGAM</name>
<reference evidence="2 3" key="1">
    <citation type="submission" date="2014-04" db="EMBL/GenBank/DDBJ databases">
        <authorList>
            <consortium name="DOE Joint Genome Institute"/>
            <person name="Kuo A."/>
            <person name="Kohler A."/>
            <person name="Nagy L.G."/>
            <person name="Floudas D."/>
            <person name="Copeland A."/>
            <person name="Barry K.W."/>
            <person name="Cichocki N."/>
            <person name="Veneault-Fourrey C."/>
            <person name="LaButti K."/>
            <person name="Lindquist E.A."/>
            <person name="Lipzen A."/>
            <person name="Lundell T."/>
            <person name="Morin E."/>
            <person name="Murat C."/>
            <person name="Sun H."/>
            <person name="Tunlid A."/>
            <person name="Henrissat B."/>
            <person name="Grigoriev I.V."/>
            <person name="Hibbett D.S."/>
            <person name="Martin F."/>
            <person name="Nordberg H.P."/>
            <person name="Cantor M.N."/>
            <person name="Hua S.X."/>
        </authorList>
    </citation>
    <scope>NUCLEOTIDE SEQUENCE [LARGE SCALE GENOMIC DNA]</scope>
    <source>
        <strain evidence="2 3">Foug A</strain>
    </source>
</reference>
<feature type="compositionally biased region" description="Polar residues" evidence="1">
    <location>
        <begin position="1"/>
        <end position="20"/>
    </location>
</feature>
<reference evidence="3" key="2">
    <citation type="submission" date="2015-01" db="EMBL/GenBank/DDBJ databases">
        <title>Evolutionary Origins and Diversification of the Mycorrhizal Mutualists.</title>
        <authorList>
            <consortium name="DOE Joint Genome Institute"/>
            <consortium name="Mycorrhizal Genomics Consortium"/>
            <person name="Kohler A."/>
            <person name="Kuo A."/>
            <person name="Nagy L.G."/>
            <person name="Floudas D."/>
            <person name="Copeland A."/>
            <person name="Barry K.W."/>
            <person name="Cichocki N."/>
            <person name="Veneault-Fourrey C."/>
            <person name="LaButti K."/>
            <person name="Lindquist E.A."/>
            <person name="Lipzen A."/>
            <person name="Lundell T."/>
            <person name="Morin E."/>
            <person name="Murat C."/>
            <person name="Riley R."/>
            <person name="Ohm R."/>
            <person name="Sun H."/>
            <person name="Tunlid A."/>
            <person name="Henrissat B."/>
            <person name="Grigoriev I.V."/>
            <person name="Hibbett D.S."/>
            <person name="Martin F."/>
        </authorList>
    </citation>
    <scope>NUCLEOTIDE SEQUENCE [LARGE SCALE GENOMIC DNA]</scope>
    <source>
        <strain evidence="3">Foug A</strain>
    </source>
</reference>
<sequence>MSATNEAEVSQYISHVQATRSDMKGSREELKPRCGHMGERRNVDESMTAETLTDRQRFSAVLCIPVLTAL</sequence>
<organism evidence="2 3">
    <name type="scientific">Scleroderma citrinum Foug A</name>
    <dbReference type="NCBI Taxonomy" id="1036808"/>
    <lineage>
        <taxon>Eukaryota</taxon>
        <taxon>Fungi</taxon>
        <taxon>Dikarya</taxon>
        <taxon>Basidiomycota</taxon>
        <taxon>Agaricomycotina</taxon>
        <taxon>Agaricomycetes</taxon>
        <taxon>Agaricomycetidae</taxon>
        <taxon>Boletales</taxon>
        <taxon>Sclerodermatineae</taxon>
        <taxon>Sclerodermataceae</taxon>
        <taxon>Scleroderma</taxon>
    </lineage>
</organism>
<dbReference type="AlphaFoldDB" id="A0A0C3A5Y6"/>
<keyword evidence="3" id="KW-1185">Reference proteome</keyword>
<evidence type="ECO:0000313" key="3">
    <source>
        <dbReference type="Proteomes" id="UP000053989"/>
    </source>
</evidence>
<feature type="region of interest" description="Disordered" evidence="1">
    <location>
        <begin position="1"/>
        <end position="30"/>
    </location>
</feature>
<dbReference type="InParanoid" id="A0A0C3A5Y6"/>
<dbReference type="EMBL" id="KN822066">
    <property type="protein sequence ID" value="KIM60117.1"/>
    <property type="molecule type" value="Genomic_DNA"/>
</dbReference>
<accession>A0A0C3A5Y6</accession>
<dbReference type="Proteomes" id="UP000053989">
    <property type="component" value="Unassembled WGS sequence"/>
</dbReference>
<proteinExistence type="predicted"/>
<dbReference type="HOGENOM" id="CLU_2759312_0_0_1"/>
<protein>
    <submittedName>
        <fullName evidence="2">Uncharacterized protein</fullName>
    </submittedName>
</protein>
<evidence type="ECO:0000256" key="1">
    <source>
        <dbReference type="SAM" id="MobiDB-lite"/>
    </source>
</evidence>